<feature type="compositionally biased region" description="Low complexity" evidence="1">
    <location>
        <begin position="27"/>
        <end position="39"/>
    </location>
</feature>
<organism evidence="3 4">
    <name type="scientific">Helianthus annuus</name>
    <name type="common">Common sunflower</name>
    <dbReference type="NCBI Taxonomy" id="4232"/>
    <lineage>
        <taxon>Eukaryota</taxon>
        <taxon>Viridiplantae</taxon>
        <taxon>Streptophyta</taxon>
        <taxon>Embryophyta</taxon>
        <taxon>Tracheophyta</taxon>
        <taxon>Spermatophyta</taxon>
        <taxon>Magnoliopsida</taxon>
        <taxon>eudicotyledons</taxon>
        <taxon>Gunneridae</taxon>
        <taxon>Pentapetalae</taxon>
        <taxon>asterids</taxon>
        <taxon>campanulids</taxon>
        <taxon>Asterales</taxon>
        <taxon>Asteraceae</taxon>
        <taxon>Asteroideae</taxon>
        <taxon>Heliantheae alliance</taxon>
        <taxon>Heliantheae</taxon>
        <taxon>Helianthus</taxon>
    </lineage>
</organism>
<reference evidence="3" key="2">
    <citation type="submission" date="2020-06" db="EMBL/GenBank/DDBJ databases">
        <title>Helianthus annuus Genome sequencing and assembly Release 2.</title>
        <authorList>
            <person name="Gouzy J."/>
            <person name="Langlade N."/>
            <person name="Munos S."/>
        </authorList>
    </citation>
    <scope>NUCLEOTIDE SEQUENCE</scope>
    <source>
        <tissue evidence="3">Leaves</tissue>
    </source>
</reference>
<keyword evidence="4" id="KW-1185">Reference proteome</keyword>
<comment type="caution">
    <text evidence="3">The sequence shown here is derived from an EMBL/GenBank/DDBJ whole genome shotgun (WGS) entry which is preliminary data.</text>
</comment>
<name>A0A9K3JZC8_HELAN</name>
<dbReference type="AlphaFoldDB" id="A0A9K3JZC8"/>
<evidence type="ECO:0000313" key="3">
    <source>
        <dbReference type="EMBL" id="KAF5824144.1"/>
    </source>
</evidence>
<dbReference type="PANTHER" id="PTHR32208">
    <property type="entry name" value="SECRETED PROTEIN-RELATED"/>
    <property type="match status" value="1"/>
</dbReference>
<dbReference type="Proteomes" id="UP000215914">
    <property type="component" value="Unassembled WGS sequence"/>
</dbReference>
<dbReference type="PANTHER" id="PTHR32208:SF106">
    <property type="entry name" value="GALACTOSE OXIDASE"/>
    <property type="match status" value="1"/>
</dbReference>
<feature type="domain" description="Glyoxal oxidase N-terminal" evidence="2">
    <location>
        <begin position="1"/>
        <end position="80"/>
    </location>
</feature>
<proteinExistence type="predicted"/>
<evidence type="ECO:0000256" key="1">
    <source>
        <dbReference type="SAM" id="MobiDB-lite"/>
    </source>
</evidence>
<gene>
    <name evidence="3" type="ORF">HanXRQr2_Chr00c273g0834381</name>
</gene>
<dbReference type="EMBL" id="MNCJ02000273">
    <property type="protein sequence ID" value="KAF5824144.1"/>
    <property type="molecule type" value="Genomic_DNA"/>
</dbReference>
<dbReference type="Pfam" id="PF07250">
    <property type="entry name" value="Glyoxal_oxid_N"/>
    <property type="match status" value="1"/>
</dbReference>
<dbReference type="InterPro" id="IPR009880">
    <property type="entry name" value="Glyoxal_oxidase_N"/>
</dbReference>
<accession>A0A9K3JZC8</accession>
<protein>
    <submittedName>
        <fullName evidence="3">Glyoxal oxidase</fullName>
    </submittedName>
</protein>
<feature type="region of interest" description="Disordered" evidence="1">
    <location>
        <begin position="18"/>
        <end position="39"/>
    </location>
</feature>
<evidence type="ECO:0000313" key="4">
    <source>
        <dbReference type="Proteomes" id="UP000215914"/>
    </source>
</evidence>
<reference evidence="3" key="1">
    <citation type="journal article" date="2017" name="Nature">
        <title>The sunflower genome provides insights into oil metabolism, flowering and Asterid evolution.</title>
        <authorList>
            <person name="Badouin H."/>
            <person name="Gouzy J."/>
            <person name="Grassa C.J."/>
            <person name="Murat F."/>
            <person name="Staton S.E."/>
            <person name="Cottret L."/>
            <person name="Lelandais-Briere C."/>
            <person name="Owens G.L."/>
            <person name="Carrere S."/>
            <person name="Mayjonade B."/>
            <person name="Legrand L."/>
            <person name="Gill N."/>
            <person name="Kane N.C."/>
            <person name="Bowers J.E."/>
            <person name="Hubner S."/>
            <person name="Bellec A."/>
            <person name="Berard A."/>
            <person name="Berges H."/>
            <person name="Blanchet N."/>
            <person name="Boniface M.C."/>
            <person name="Brunel D."/>
            <person name="Catrice O."/>
            <person name="Chaidir N."/>
            <person name="Claudel C."/>
            <person name="Donnadieu C."/>
            <person name="Faraut T."/>
            <person name="Fievet G."/>
            <person name="Helmstetter N."/>
            <person name="King M."/>
            <person name="Knapp S.J."/>
            <person name="Lai Z."/>
            <person name="Le Paslier M.C."/>
            <person name="Lippi Y."/>
            <person name="Lorenzon L."/>
            <person name="Mandel J.R."/>
            <person name="Marage G."/>
            <person name="Marchand G."/>
            <person name="Marquand E."/>
            <person name="Bret-Mestries E."/>
            <person name="Morien E."/>
            <person name="Nambeesan S."/>
            <person name="Nguyen T."/>
            <person name="Pegot-Espagnet P."/>
            <person name="Pouilly N."/>
            <person name="Raftis F."/>
            <person name="Sallet E."/>
            <person name="Schiex T."/>
            <person name="Thomas J."/>
            <person name="Vandecasteele C."/>
            <person name="Vares D."/>
            <person name="Vear F."/>
            <person name="Vautrin S."/>
            <person name="Crespi M."/>
            <person name="Mangin B."/>
            <person name="Burke J.M."/>
            <person name="Salse J."/>
            <person name="Munos S."/>
            <person name="Vincourt P."/>
            <person name="Rieseberg L.H."/>
            <person name="Langlade N.B."/>
        </authorList>
    </citation>
    <scope>NUCLEOTIDE SEQUENCE</scope>
    <source>
        <tissue evidence="3">Leaves</tissue>
    </source>
</reference>
<evidence type="ECO:0000259" key="2">
    <source>
        <dbReference type="Pfam" id="PF07250"/>
    </source>
</evidence>
<sequence length="88" mass="9794">MQYQLMSNNKAIWFDTTNLGPSSRELGPNGNCPPNSDNNNEPDCYAHGIQYDVETGEIVTVYVKTDPCCSSGHMLPSGDLRARRLFCH</sequence>